<evidence type="ECO:0000313" key="9">
    <source>
        <dbReference type="EMBL" id="CAD8672932.1"/>
    </source>
</evidence>
<evidence type="ECO:0000259" key="8">
    <source>
        <dbReference type="Pfam" id="PF18101"/>
    </source>
</evidence>
<keyword evidence="2" id="KW-0963">Cytoplasm</keyword>
<feature type="signal peptide" evidence="7">
    <location>
        <begin position="1"/>
        <end position="17"/>
    </location>
</feature>
<evidence type="ECO:0000256" key="7">
    <source>
        <dbReference type="SAM" id="SignalP"/>
    </source>
</evidence>
<dbReference type="PANTHER" id="PTHR12272:SF11">
    <property type="entry name" value="PAN2-PAN3 DEADENYLATION COMPLEX SUBUNIT PAN3"/>
    <property type="match status" value="1"/>
</dbReference>
<dbReference type="Gene3D" id="1.20.5.5160">
    <property type="match status" value="1"/>
</dbReference>
<evidence type="ECO:0000256" key="6">
    <source>
        <dbReference type="ARBA" id="ARBA00023054"/>
    </source>
</evidence>
<keyword evidence="4" id="KW-0547">Nucleotide-binding</keyword>
<keyword evidence="3" id="KW-0507">mRNA processing</keyword>
<dbReference type="InterPro" id="IPR041332">
    <property type="entry name" value="Pan3_CK"/>
</dbReference>
<keyword evidence="5" id="KW-0067">ATP-binding</keyword>
<protein>
    <recommendedName>
        <fullName evidence="8">Pan3 C-terminal knob domain-containing protein</fullName>
    </recommendedName>
</protein>
<dbReference type="FunFam" id="1.10.287.3700:FF:000001">
    <property type="entry name" value="PAN2-PAN3 deadenylation complex subunit PAN3"/>
    <property type="match status" value="1"/>
</dbReference>
<feature type="domain" description="Pan3 C-terminal knob" evidence="8">
    <location>
        <begin position="49"/>
        <end position="185"/>
    </location>
</feature>
<evidence type="ECO:0000256" key="5">
    <source>
        <dbReference type="ARBA" id="ARBA00022840"/>
    </source>
</evidence>
<sequence>MGRLLLALACGPGAVPSLELCAMQFSPELTRTLGTMLEAGAPGGVQDVRQLSGLLAEHMWRELDAAHSYNDVLQHDLSLELENGRLMRLMVKLGMICERMDQATDPSWSETGDRYLIKLFRDWVFHRTTDTGAPEMDWGYVVEALNKLDAGLPEKILLMSRDEMSMLMVSYRDIKKCVEQVYNELMSRAAIDANRRLYST</sequence>
<dbReference type="GO" id="GO:0008143">
    <property type="term" value="F:poly(A) binding"/>
    <property type="evidence" value="ECO:0007669"/>
    <property type="project" value="TreeGrafter"/>
</dbReference>
<comment type="subcellular location">
    <subcellularLocation>
        <location evidence="1">Cytoplasm</location>
    </subcellularLocation>
</comment>
<evidence type="ECO:0000256" key="1">
    <source>
        <dbReference type="ARBA" id="ARBA00004496"/>
    </source>
</evidence>
<evidence type="ECO:0000256" key="4">
    <source>
        <dbReference type="ARBA" id="ARBA00022741"/>
    </source>
</evidence>
<dbReference type="PANTHER" id="PTHR12272">
    <property type="entry name" value="DEADENYLATION COMPLEX SUBUNIT PAN3"/>
    <property type="match status" value="1"/>
</dbReference>
<dbReference type="InterPro" id="IPR030844">
    <property type="entry name" value="PAN3"/>
</dbReference>
<organism evidence="9">
    <name type="scientific">Pyramimonas obovata</name>
    <dbReference type="NCBI Taxonomy" id="1411642"/>
    <lineage>
        <taxon>Eukaryota</taxon>
        <taxon>Viridiplantae</taxon>
        <taxon>Chlorophyta</taxon>
        <taxon>Pyramimonadophyceae</taxon>
        <taxon>Pyramimonadales</taxon>
        <taxon>Pyramimonadaceae</taxon>
        <taxon>Pyramimonas</taxon>
        <taxon>Pyramimonas incertae sedis</taxon>
    </lineage>
</organism>
<dbReference type="GO" id="GO:0006397">
    <property type="term" value="P:mRNA processing"/>
    <property type="evidence" value="ECO:0007669"/>
    <property type="project" value="UniProtKB-KW"/>
</dbReference>
<dbReference type="GO" id="GO:0005524">
    <property type="term" value="F:ATP binding"/>
    <property type="evidence" value="ECO:0007669"/>
    <property type="project" value="UniProtKB-KW"/>
</dbReference>
<keyword evidence="7" id="KW-0732">Signal</keyword>
<dbReference type="EMBL" id="HBFA01022746">
    <property type="protein sequence ID" value="CAD8672932.1"/>
    <property type="molecule type" value="Transcribed_RNA"/>
</dbReference>
<feature type="chain" id="PRO_5031210521" description="Pan3 C-terminal knob domain-containing protein" evidence="7">
    <location>
        <begin position="18"/>
        <end position="200"/>
    </location>
</feature>
<evidence type="ECO:0000256" key="3">
    <source>
        <dbReference type="ARBA" id="ARBA00022664"/>
    </source>
</evidence>
<dbReference type="GO" id="GO:0000289">
    <property type="term" value="P:nuclear-transcribed mRNA poly(A) tail shortening"/>
    <property type="evidence" value="ECO:0007669"/>
    <property type="project" value="InterPro"/>
</dbReference>
<proteinExistence type="predicted"/>
<reference evidence="9" key="1">
    <citation type="submission" date="2021-01" db="EMBL/GenBank/DDBJ databases">
        <authorList>
            <person name="Corre E."/>
            <person name="Pelletier E."/>
            <person name="Niang G."/>
            <person name="Scheremetjew M."/>
            <person name="Finn R."/>
            <person name="Kale V."/>
            <person name="Holt S."/>
            <person name="Cochrane G."/>
            <person name="Meng A."/>
            <person name="Brown T."/>
            <person name="Cohen L."/>
        </authorList>
    </citation>
    <scope>NUCLEOTIDE SEQUENCE</scope>
    <source>
        <strain evidence="9">CCMP722</strain>
    </source>
</reference>
<evidence type="ECO:0000256" key="2">
    <source>
        <dbReference type="ARBA" id="ARBA00022490"/>
    </source>
</evidence>
<dbReference type="AlphaFoldDB" id="A0A7S0RCI7"/>
<dbReference type="GO" id="GO:0000932">
    <property type="term" value="C:P-body"/>
    <property type="evidence" value="ECO:0007669"/>
    <property type="project" value="TreeGrafter"/>
</dbReference>
<dbReference type="GO" id="GO:0031251">
    <property type="term" value="C:PAN complex"/>
    <property type="evidence" value="ECO:0007669"/>
    <property type="project" value="InterPro"/>
</dbReference>
<keyword evidence="6" id="KW-0175">Coiled coil</keyword>
<gene>
    <name evidence="9" type="ORF">POBO1169_LOCUS11549</name>
</gene>
<dbReference type="Pfam" id="PF18101">
    <property type="entry name" value="Pan3_CK"/>
    <property type="match status" value="1"/>
</dbReference>
<name>A0A7S0RCI7_9CHLO</name>
<dbReference type="Gene3D" id="1.10.287.3700">
    <property type="match status" value="1"/>
</dbReference>
<accession>A0A7S0RCI7</accession>